<gene>
    <name evidence="3" type="ORF">EV186_101703</name>
</gene>
<dbReference type="NCBIfam" id="TIGR03815">
    <property type="entry name" value="CpaE_hom_Actino"/>
    <property type="match status" value="1"/>
</dbReference>
<comment type="caution">
    <text evidence="3">The sequence shown here is derived from an EMBL/GenBank/DDBJ whole genome shotgun (WGS) entry which is preliminary data.</text>
</comment>
<evidence type="ECO:0000259" key="1">
    <source>
        <dbReference type="Pfam" id="PF01656"/>
    </source>
</evidence>
<reference evidence="3 4" key="1">
    <citation type="submission" date="2019-03" db="EMBL/GenBank/DDBJ databases">
        <title>Genomic Encyclopedia of Type Strains, Phase IV (KMG-IV): sequencing the most valuable type-strain genomes for metagenomic binning, comparative biology and taxonomic classification.</title>
        <authorList>
            <person name="Goeker M."/>
        </authorList>
    </citation>
    <scope>NUCLEOTIDE SEQUENCE [LARGE SCALE GENOMIC DNA]</scope>
    <source>
        <strain evidence="3 4">DSM 45361</strain>
    </source>
</reference>
<dbReference type="GO" id="GO:0016887">
    <property type="term" value="F:ATP hydrolysis activity"/>
    <property type="evidence" value="ECO:0007669"/>
    <property type="project" value="TreeGrafter"/>
</dbReference>
<sequence>MTTNRAVVCVRDPDLLDTVLRVAAAASCTVDRAPDAVAARRDAHGARLVVLDPSAAAEWHAARLPAHHGVVLVCPQDHPGTVYKSAVDLGAARVIRLPVGEGDLVEEFADAAEGRSRSPGVVIAVVGGRGGAGASVFAAALGLAALHRGHNVFLVDCDPHGSGVDLVLGADSLDGARWSDLRIEAGRVSAAALRRALPTMGRGKAELTVLACRSHERGPTTAAAVTAVVEAGLRAGYTVVCDLPRTIGERESAVLARSAMAVLVVPVDVRSCSAARGLAAKLRDRTDNVQLVARGLSPTGLTGGDLAKVLEVPLLTEMRDQPALARSLDIGEFDLPPRSPLALATAVVLDAVAAATTSVKTAA</sequence>
<dbReference type="Pfam" id="PF26563">
    <property type="entry name" value="Rv3660c_N"/>
    <property type="match status" value="1"/>
</dbReference>
<dbReference type="EMBL" id="SNXZ01000001">
    <property type="protein sequence ID" value="TDQ04747.1"/>
    <property type="molecule type" value="Genomic_DNA"/>
</dbReference>
<dbReference type="AlphaFoldDB" id="A0A4R6SLB9"/>
<feature type="domain" description="CobQ/CobB/MinD/ParA nucleotide binding" evidence="1">
    <location>
        <begin position="123"/>
        <end position="163"/>
    </location>
</feature>
<dbReference type="InterPro" id="IPR002586">
    <property type="entry name" value="CobQ/CobB/MinD/ParA_Nub-bd_dom"/>
</dbReference>
<dbReference type="Gene3D" id="3.40.50.300">
    <property type="entry name" value="P-loop containing nucleotide triphosphate hydrolases"/>
    <property type="match status" value="1"/>
</dbReference>
<dbReference type="GO" id="GO:0009898">
    <property type="term" value="C:cytoplasmic side of plasma membrane"/>
    <property type="evidence" value="ECO:0007669"/>
    <property type="project" value="TreeGrafter"/>
</dbReference>
<dbReference type="SUPFAM" id="SSF52540">
    <property type="entry name" value="P-loop containing nucleoside triphosphate hydrolases"/>
    <property type="match status" value="1"/>
</dbReference>
<proteinExistence type="predicted"/>
<dbReference type="InterPro" id="IPR022521">
    <property type="entry name" value="Rv3660c"/>
</dbReference>
<dbReference type="GO" id="GO:0005829">
    <property type="term" value="C:cytosol"/>
    <property type="evidence" value="ECO:0007669"/>
    <property type="project" value="TreeGrafter"/>
</dbReference>
<name>A0A4R6SLB9_LABRH</name>
<dbReference type="InterPro" id="IPR050625">
    <property type="entry name" value="ParA/MinD_ATPase"/>
</dbReference>
<dbReference type="PANTHER" id="PTHR43384">
    <property type="entry name" value="SEPTUM SITE-DETERMINING PROTEIN MIND HOMOLOG, CHLOROPLASTIC-RELATED"/>
    <property type="match status" value="1"/>
</dbReference>
<dbReference type="PANTHER" id="PTHR43384:SF11">
    <property type="entry name" value="SEPTUM SITE DETERMINING PROTEIN"/>
    <property type="match status" value="1"/>
</dbReference>
<dbReference type="RefSeq" id="WP_133847609.1">
    <property type="nucleotide sequence ID" value="NZ_SNXZ01000001.1"/>
</dbReference>
<feature type="domain" description="Rv3660c-like CheY-like N-terminal" evidence="2">
    <location>
        <begin position="10"/>
        <end position="116"/>
    </location>
</feature>
<evidence type="ECO:0000313" key="4">
    <source>
        <dbReference type="Proteomes" id="UP000295444"/>
    </source>
</evidence>
<accession>A0A4R6SLB9</accession>
<dbReference type="Pfam" id="PF01656">
    <property type="entry name" value="CbiA"/>
    <property type="match status" value="1"/>
</dbReference>
<organism evidence="3 4">
    <name type="scientific">Labedaea rhizosphaerae</name>
    <dbReference type="NCBI Taxonomy" id="598644"/>
    <lineage>
        <taxon>Bacteria</taxon>
        <taxon>Bacillati</taxon>
        <taxon>Actinomycetota</taxon>
        <taxon>Actinomycetes</taxon>
        <taxon>Pseudonocardiales</taxon>
        <taxon>Pseudonocardiaceae</taxon>
        <taxon>Labedaea</taxon>
    </lineage>
</organism>
<dbReference type="InterPro" id="IPR059050">
    <property type="entry name" value="Rv3660c_N"/>
</dbReference>
<dbReference type="InterPro" id="IPR027417">
    <property type="entry name" value="P-loop_NTPase"/>
</dbReference>
<dbReference type="GO" id="GO:0005524">
    <property type="term" value="F:ATP binding"/>
    <property type="evidence" value="ECO:0007669"/>
    <property type="project" value="TreeGrafter"/>
</dbReference>
<dbReference type="Proteomes" id="UP000295444">
    <property type="component" value="Unassembled WGS sequence"/>
</dbReference>
<protein>
    <submittedName>
        <fullName evidence="3">Secretion/DNA translocation related CpaE-like protein</fullName>
    </submittedName>
</protein>
<keyword evidence="4" id="KW-1185">Reference proteome</keyword>
<evidence type="ECO:0000313" key="3">
    <source>
        <dbReference type="EMBL" id="TDQ04747.1"/>
    </source>
</evidence>
<dbReference type="OrthoDB" id="3252838at2"/>
<dbReference type="GO" id="GO:0051782">
    <property type="term" value="P:negative regulation of cell division"/>
    <property type="evidence" value="ECO:0007669"/>
    <property type="project" value="TreeGrafter"/>
</dbReference>
<evidence type="ECO:0000259" key="2">
    <source>
        <dbReference type="Pfam" id="PF26563"/>
    </source>
</evidence>